<gene>
    <name evidence="1" type="ORF">CPT_Moabite_082</name>
</gene>
<accession>A0A4Y5TP78</accession>
<organism evidence="1 2">
    <name type="scientific">Serratia phage Moabite</name>
    <dbReference type="NCBI Taxonomy" id="2587814"/>
    <lineage>
        <taxon>Viruses</taxon>
        <taxon>Duplodnaviria</taxon>
        <taxon>Heunggongvirae</taxon>
        <taxon>Uroviricota</taxon>
        <taxon>Caudoviricetes</taxon>
        <taxon>Chimalliviridae</taxon>
        <taxon>Moabitevirus</taxon>
        <taxon>Moabitevirus moabite</taxon>
    </lineage>
</organism>
<dbReference type="EMBL" id="MK994515">
    <property type="protein sequence ID" value="QDB71112.1"/>
    <property type="molecule type" value="Genomic_DNA"/>
</dbReference>
<name>A0A4Y5TP78_9CAUD</name>
<dbReference type="Proteomes" id="UP000319063">
    <property type="component" value="Segment"/>
</dbReference>
<evidence type="ECO:0000313" key="1">
    <source>
        <dbReference type="EMBL" id="QDB71112.1"/>
    </source>
</evidence>
<evidence type="ECO:0000313" key="2">
    <source>
        <dbReference type="Proteomes" id="UP000319063"/>
    </source>
</evidence>
<sequence>MHLGTRSPLFTPAGCNLLRVWYHRSTGKPLVAPLN</sequence>
<keyword evidence="2" id="KW-1185">Reference proteome</keyword>
<protein>
    <submittedName>
        <fullName evidence="1">Uncharacterized protein</fullName>
    </submittedName>
</protein>
<proteinExistence type="predicted"/>
<reference evidence="2" key="1">
    <citation type="submission" date="2019-05" db="EMBL/GenBank/DDBJ databases">
        <title>Complete Genome Sequence of Serratia marcescens Myophage Moabite.</title>
        <authorList>
            <person name="Price L."/>
            <person name="Rohren M."/>
            <person name="Newkirk H."/>
            <person name="Liu M."/>
            <person name="Ramsey J."/>
        </authorList>
    </citation>
    <scope>NUCLEOTIDE SEQUENCE [LARGE SCALE GENOMIC DNA]</scope>
</reference>